<dbReference type="KEGG" id="brq:CIT40_22620"/>
<name>A0A2U8PXK5_9BRAD</name>
<feature type="domain" description="Knr4/Smi1-like" evidence="1">
    <location>
        <begin position="10"/>
        <end position="142"/>
    </location>
</feature>
<gene>
    <name evidence="2" type="ORF">CIT40_22620</name>
</gene>
<sequence>MVVFEQTAPPLSELDIRRVEHRLGVRLPQDLREHYLLHNGGKPRPQFFLKDGEAYDVDCFYSMNTGARGSSFERTYVMMVDQTPEFPRGYIPFADDSAGDMFLYSVRPESFGNIMFNSHEDYENPDRYVVFLAPTLKGFINSLTELPEGM</sequence>
<dbReference type="InterPro" id="IPR037883">
    <property type="entry name" value="Knr4/Smi1-like_sf"/>
</dbReference>
<evidence type="ECO:0000313" key="2">
    <source>
        <dbReference type="EMBL" id="AWM02550.1"/>
    </source>
</evidence>
<evidence type="ECO:0000259" key="1">
    <source>
        <dbReference type="SMART" id="SM00860"/>
    </source>
</evidence>
<organism evidence="2 3">
    <name type="scientific">Bradyrhizobium amphicarpaeae</name>
    <dbReference type="NCBI Taxonomy" id="1404768"/>
    <lineage>
        <taxon>Bacteria</taxon>
        <taxon>Pseudomonadati</taxon>
        <taxon>Pseudomonadota</taxon>
        <taxon>Alphaproteobacteria</taxon>
        <taxon>Hyphomicrobiales</taxon>
        <taxon>Nitrobacteraceae</taxon>
        <taxon>Bradyrhizobium</taxon>
    </lineage>
</organism>
<dbReference type="Pfam" id="PF09346">
    <property type="entry name" value="SMI1_KNR4"/>
    <property type="match status" value="1"/>
</dbReference>
<protein>
    <submittedName>
        <fullName evidence="2">SMI1/KNR4 family protein</fullName>
    </submittedName>
</protein>
<keyword evidence="3" id="KW-1185">Reference proteome</keyword>
<dbReference type="SMART" id="SM00860">
    <property type="entry name" value="SMI1_KNR4"/>
    <property type="match status" value="1"/>
</dbReference>
<proteinExistence type="predicted"/>
<dbReference type="Proteomes" id="UP000215884">
    <property type="component" value="Chromosome"/>
</dbReference>
<dbReference type="EMBL" id="CP029426">
    <property type="protein sequence ID" value="AWM02550.1"/>
    <property type="molecule type" value="Genomic_DNA"/>
</dbReference>
<dbReference type="OrthoDB" id="7595201at2"/>
<dbReference type="AlphaFoldDB" id="A0A2U8PXK5"/>
<evidence type="ECO:0000313" key="3">
    <source>
        <dbReference type="Proteomes" id="UP000215884"/>
    </source>
</evidence>
<accession>A0A2U8PXK5</accession>
<reference evidence="2 3" key="1">
    <citation type="journal article" date="2017" name="Syst. Appl. Microbiol.">
        <title>Soybeans inoculated with root zone soils of Canadian native legumes harbour diverse and novel Bradyrhizobium spp. that possess agricultural potential.</title>
        <authorList>
            <person name="Bromfield E.S.P."/>
            <person name="Cloutier S."/>
            <person name="Tambong J.T."/>
            <person name="Tran Thi T.V."/>
        </authorList>
    </citation>
    <scope>NUCLEOTIDE SEQUENCE [LARGE SCALE GENOMIC DNA]</scope>
    <source>
        <strain evidence="2 3">39S1MB</strain>
    </source>
</reference>
<dbReference type="SUPFAM" id="SSF160631">
    <property type="entry name" value="SMI1/KNR4-like"/>
    <property type="match status" value="1"/>
</dbReference>
<dbReference type="RefSeq" id="WP_094891341.1">
    <property type="nucleotide sequence ID" value="NZ_CP029426.2"/>
</dbReference>
<dbReference type="Gene3D" id="3.40.1580.10">
    <property type="entry name" value="SMI1/KNR4-like"/>
    <property type="match status" value="1"/>
</dbReference>
<dbReference type="InterPro" id="IPR018958">
    <property type="entry name" value="Knr4/Smi1-like_dom"/>
</dbReference>
<reference evidence="2 3" key="2">
    <citation type="journal article" date="2019" name="Int. J. Syst. Evol. Microbiol.">
        <title>Description and complete genome sequence of Bradyrhizobium amphicarpaeae sp. nov., harbouring photosystem and nitrogen-fixation genes.</title>
        <authorList>
            <person name="Bromfield E.S.P."/>
            <person name="Cloutier S."/>
            <person name="Nguyen H.D.T."/>
        </authorList>
    </citation>
    <scope>NUCLEOTIDE SEQUENCE [LARGE SCALE GENOMIC DNA]</scope>
    <source>
        <strain evidence="2 3">39S1MB</strain>
    </source>
</reference>